<evidence type="ECO:0000313" key="4">
    <source>
        <dbReference type="Proteomes" id="UP001202479"/>
    </source>
</evidence>
<name>A0AAI9SXA1_9ASCO</name>
<feature type="region of interest" description="Disordered" evidence="2">
    <location>
        <begin position="17"/>
        <end position="40"/>
    </location>
</feature>
<proteinExistence type="predicted"/>
<dbReference type="AlphaFoldDB" id="A0AAI9SXA1"/>
<dbReference type="RefSeq" id="XP_049180534.1">
    <property type="nucleotide sequence ID" value="XM_049323646.1"/>
</dbReference>
<dbReference type="GeneID" id="73380036"/>
<dbReference type="SUPFAM" id="SSF57850">
    <property type="entry name" value="RING/U-box"/>
    <property type="match status" value="1"/>
</dbReference>
<gene>
    <name evidence="3" type="ORF">KGF56_002419</name>
</gene>
<comment type="caution">
    <text evidence="3">The sequence shown here is derived from an EMBL/GenBank/DDBJ whole genome shotgun (WGS) entry which is preliminary data.</text>
</comment>
<dbReference type="EMBL" id="JAHUZD010000086">
    <property type="protein sequence ID" value="KAI3404789.2"/>
    <property type="molecule type" value="Genomic_DNA"/>
</dbReference>
<sequence>MTVKRRSILYNFTNKYSRKSTHVSSSSQLPSKPIPTRDVAFSFPPEEKEHLLDKSQTSNDNDDDDDGDDGVAALSCALESKPKALDARVQTAAELKRFNEEKCCFCNDSLNLVLPGETIVPLVCGHVCHKNCLVLMLSRTEANELPLCGICHVPSRCEDDEVHQSIMCSDLDHDLKLDLQEPSFSSFSSSIVTPTGSFAEEEPTGDSEYEDFEDQLFTPRKQTRSSYALETPPSSVRLADHENLLYTPKISFSTETAEVKLGENNEISYVLNVKAPRIYDEVAAPFNMYEFQLKMKVSNYLKTQLHFNDYLGNLIIFDEMKISVDGGHWDNSRLYLFENHLLFYNDDVLAGIISIENDLCSMTFSNGILNLNLAEISLPELNIMHQVSDIITRKWFYMLTQLKEKLGVPNTNLFQFTSTCWIYLQHYFDISSDLVRFNNLINLGGEQQLPSNYITKVVPSPQSLPLNIVLVVPLYNKSPMMISDTDYKLWIQQFMRNILSFLRPTDSLALILLGIDGNHYESADGVYIGCVNAQWDGWQEIIDSISIVPNQFEHNKDEFRTAFAKFKSLLPFIPSKSSSINKLLILNSCNEDDDDDKEEEEEEEEEEITNHELEIDNALFDDVSVSILKIGKHSTALNSILESFPIEYGAELLIRFDSFEELSASIGMLLEEHFQKICIPKLKITVNAEEDVSISAIEKNGKLVSIEQSTSVIHIANIIPRSERNIIIKVKLCSNFQCCDMESVPVFTYTASWLNKVSNEKTVNKKISIVPETNNAIDEEEKLPQNPQCQDLYYMDIPLFPPLSPSRQLSFTKRQVELLIIEHLRKAIETGESLSLEKCSSLAYGLVRNVSPGFKDNRNDFEEEEGVAAGVGSNNNEANTMFKLLVAIRKEHNDNEKYITYLVKQLQEIISLFSSNQKDAISKCHDILCGLV</sequence>
<protein>
    <submittedName>
        <fullName evidence="3">FAR1</fullName>
    </submittedName>
</protein>
<feature type="coiled-coil region" evidence="1">
    <location>
        <begin position="594"/>
        <end position="621"/>
    </location>
</feature>
<evidence type="ECO:0000313" key="3">
    <source>
        <dbReference type="EMBL" id="KAI3404789.2"/>
    </source>
</evidence>
<accession>A0AAI9SXA1</accession>
<evidence type="ECO:0000256" key="2">
    <source>
        <dbReference type="SAM" id="MobiDB-lite"/>
    </source>
</evidence>
<keyword evidence="1" id="KW-0175">Coiled coil</keyword>
<organism evidence="3 4">
    <name type="scientific">Candida oxycetoniae</name>
    <dbReference type="NCBI Taxonomy" id="497107"/>
    <lineage>
        <taxon>Eukaryota</taxon>
        <taxon>Fungi</taxon>
        <taxon>Dikarya</taxon>
        <taxon>Ascomycota</taxon>
        <taxon>Saccharomycotina</taxon>
        <taxon>Pichiomycetes</taxon>
        <taxon>Debaryomycetaceae</taxon>
        <taxon>Candida/Lodderomyces clade</taxon>
        <taxon>Candida</taxon>
    </lineage>
</organism>
<reference evidence="3" key="1">
    <citation type="journal article" date="2022" name="DNA Res.">
        <title>Genome analysis of five recently described species of the CUG-Ser clade uncovers Candida theae as a new hybrid lineage with pathogenic potential in the Candida parapsilosis species complex.</title>
        <authorList>
            <person name="Mixao V."/>
            <person name="Del Olmo V."/>
            <person name="Hegedusova E."/>
            <person name="Saus E."/>
            <person name="Pryszcz L."/>
            <person name="Cillingova A."/>
            <person name="Nosek J."/>
            <person name="Gabaldon T."/>
        </authorList>
    </citation>
    <scope>NUCLEOTIDE SEQUENCE</scope>
    <source>
        <strain evidence="3">CBS 10844</strain>
    </source>
</reference>
<evidence type="ECO:0000256" key="1">
    <source>
        <dbReference type="SAM" id="Coils"/>
    </source>
</evidence>
<keyword evidence="4" id="KW-1185">Reference proteome</keyword>
<dbReference type="Proteomes" id="UP001202479">
    <property type="component" value="Unassembled WGS sequence"/>
</dbReference>